<sequence>MIQQRILWYFADPMCSWCWGFAPVIGAIRDAYREQLQVALMMGGLRPGTKEPVTPQFREEILHHWREVHRRTGQPFAFEGAMPEGFVYDTEPPSRAVVVVGELNAEATFSYFKSVQAAFYAQQQDVTKADTLAALAEQHGVATAQFLQRFHSEDAKQKTQMHFHQTRQAGVRGFPTVVLQNDSGYALLTVGYRPLDELKPEIDA</sequence>
<keyword evidence="2" id="KW-0413">Isomerase</keyword>
<dbReference type="AlphaFoldDB" id="A0A1F6TJR2"/>
<dbReference type="SUPFAM" id="SSF52833">
    <property type="entry name" value="Thioredoxin-like"/>
    <property type="match status" value="1"/>
</dbReference>
<dbReference type="GO" id="GO:0016853">
    <property type="term" value="F:isomerase activity"/>
    <property type="evidence" value="ECO:0007669"/>
    <property type="project" value="UniProtKB-KW"/>
</dbReference>
<dbReference type="PANTHER" id="PTHR13887">
    <property type="entry name" value="GLUTATHIONE S-TRANSFERASE KAPPA"/>
    <property type="match status" value="1"/>
</dbReference>
<dbReference type="InterPro" id="IPR001853">
    <property type="entry name" value="DSBA-like_thioredoxin_dom"/>
</dbReference>
<dbReference type="EMBL" id="MFSU01000109">
    <property type="protein sequence ID" value="OGI45370.1"/>
    <property type="molecule type" value="Genomic_DNA"/>
</dbReference>
<dbReference type="PANTHER" id="PTHR13887:SF54">
    <property type="entry name" value="DSBA FAMILY PROTEIN"/>
    <property type="match status" value="1"/>
</dbReference>
<gene>
    <name evidence="2" type="ORF">A2151_01540</name>
</gene>
<dbReference type="CDD" id="cd03025">
    <property type="entry name" value="DsbA_FrnE_like"/>
    <property type="match status" value="1"/>
</dbReference>
<protein>
    <submittedName>
        <fullName evidence="2">Protein-disulfide isomerase</fullName>
    </submittedName>
</protein>
<organism evidence="2 3">
    <name type="scientific">Candidatus Muproteobacteria bacterium RBG_16_65_34</name>
    <dbReference type="NCBI Taxonomy" id="1817760"/>
    <lineage>
        <taxon>Bacteria</taxon>
        <taxon>Pseudomonadati</taxon>
        <taxon>Pseudomonadota</taxon>
        <taxon>Candidatus Muproteobacteria</taxon>
    </lineage>
</organism>
<reference evidence="2 3" key="1">
    <citation type="journal article" date="2016" name="Nat. Commun.">
        <title>Thousands of microbial genomes shed light on interconnected biogeochemical processes in an aquifer system.</title>
        <authorList>
            <person name="Anantharaman K."/>
            <person name="Brown C.T."/>
            <person name="Hug L.A."/>
            <person name="Sharon I."/>
            <person name="Castelle C.J."/>
            <person name="Probst A.J."/>
            <person name="Thomas B.C."/>
            <person name="Singh A."/>
            <person name="Wilkins M.J."/>
            <person name="Karaoz U."/>
            <person name="Brodie E.L."/>
            <person name="Williams K.H."/>
            <person name="Hubbard S.S."/>
            <person name="Banfield J.F."/>
        </authorList>
    </citation>
    <scope>NUCLEOTIDE SEQUENCE [LARGE SCALE GENOMIC DNA]</scope>
</reference>
<dbReference type="InterPro" id="IPR036249">
    <property type="entry name" value="Thioredoxin-like_sf"/>
</dbReference>
<dbReference type="GO" id="GO:0016491">
    <property type="term" value="F:oxidoreductase activity"/>
    <property type="evidence" value="ECO:0007669"/>
    <property type="project" value="InterPro"/>
</dbReference>
<dbReference type="Pfam" id="PF01323">
    <property type="entry name" value="DSBA"/>
    <property type="match status" value="1"/>
</dbReference>
<proteinExistence type="predicted"/>
<feature type="domain" description="DSBA-like thioredoxin" evidence="1">
    <location>
        <begin position="9"/>
        <end position="201"/>
    </location>
</feature>
<evidence type="ECO:0000313" key="3">
    <source>
        <dbReference type="Proteomes" id="UP000178885"/>
    </source>
</evidence>
<name>A0A1F6TJR2_9PROT</name>
<accession>A0A1F6TJR2</accession>
<dbReference type="Gene3D" id="1.10.472.60">
    <property type="entry name" value="putative protein disulfide isomerase domain"/>
    <property type="match status" value="1"/>
</dbReference>
<dbReference type="Proteomes" id="UP000178885">
    <property type="component" value="Unassembled WGS sequence"/>
</dbReference>
<dbReference type="Gene3D" id="3.40.30.10">
    <property type="entry name" value="Glutaredoxin"/>
    <property type="match status" value="1"/>
</dbReference>
<evidence type="ECO:0000313" key="2">
    <source>
        <dbReference type="EMBL" id="OGI45370.1"/>
    </source>
</evidence>
<evidence type="ECO:0000259" key="1">
    <source>
        <dbReference type="Pfam" id="PF01323"/>
    </source>
</evidence>
<comment type="caution">
    <text evidence="2">The sequence shown here is derived from an EMBL/GenBank/DDBJ whole genome shotgun (WGS) entry which is preliminary data.</text>
</comment>